<dbReference type="CDD" id="cd19100">
    <property type="entry name" value="AKR_unchar"/>
    <property type="match status" value="1"/>
</dbReference>
<evidence type="ECO:0000259" key="1">
    <source>
        <dbReference type="Pfam" id="PF00248"/>
    </source>
</evidence>
<organism evidence="2">
    <name type="scientific">marine sediment metagenome</name>
    <dbReference type="NCBI Taxonomy" id="412755"/>
    <lineage>
        <taxon>unclassified sequences</taxon>
        <taxon>metagenomes</taxon>
        <taxon>ecological metagenomes</taxon>
    </lineage>
</organism>
<dbReference type="InterPro" id="IPR036812">
    <property type="entry name" value="NAD(P)_OxRdtase_dom_sf"/>
</dbReference>
<dbReference type="SUPFAM" id="SSF51430">
    <property type="entry name" value="NAD(P)-linked oxidoreductase"/>
    <property type="match status" value="1"/>
</dbReference>
<sequence length="215" mass="23413">LIGRALRRLSEDARAVCVASKTLKRTRDGALADLERSLGHLGLSSVDIYQLNDVDEEGWEQVMAGSGALAGLQEAQEQGIVRFIGISSHSADILRRAVTSGQFDTIEVAYNPFDRRGEAVIRLAHRKHIGVIGMKPFGGFGMLGSLKVSEWGRALNVGALLRYALSNRCLSVTIPGMRFVREVEENVGLAAAYEPMTSRQKASLRKQSETFLAVA</sequence>
<gene>
    <name evidence="2" type="ORF">S01H1_72122</name>
</gene>
<evidence type="ECO:0000313" key="2">
    <source>
        <dbReference type="EMBL" id="GAG32586.1"/>
    </source>
</evidence>
<dbReference type="EMBL" id="BARS01048073">
    <property type="protein sequence ID" value="GAG32586.1"/>
    <property type="molecule type" value="Genomic_DNA"/>
</dbReference>
<dbReference type="InterPro" id="IPR053135">
    <property type="entry name" value="AKR2_Oxidoreductase"/>
</dbReference>
<dbReference type="InterPro" id="IPR023210">
    <property type="entry name" value="NADP_OxRdtase_dom"/>
</dbReference>
<dbReference type="Pfam" id="PF00248">
    <property type="entry name" value="Aldo_ket_red"/>
    <property type="match status" value="1"/>
</dbReference>
<accession>X0Y6S5</accession>
<dbReference type="PANTHER" id="PTHR43312">
    <property type="entry name" value="D-THREO-ALDOSE 1-DEHYDROGENASE"/>
    <property type="match status" value="1"/>
</dbReference>
<protein>
    <recommendedName>
        <fullName evidence="1">NADP-dependent oxidoreductase domain-containing protein</fullName>
    </recommendedName>
</protein>
<comment type="caution">
    <text evidence="2">The sequence shown here is derived from an EMBL/GenBank/DDBJ whole genome shotgun (WGS) entry which is preliminary data.</text>
</comment>
<dbReference type="AlphaFoldDB" id="X0Y6S5"/>
<reference evidence="2" key="1">
    <citation type="journal article" date="2014" name="Front. Microbiol.">
        <title>High frequency of phylogenetically diverse reductive dehalogenase-homologous genes in deep subseafloor sedimentary metagenomes.</title>
        <authorList>
            <person name="Kawai M."/>
            <person name="Futagami T."/>
            <person name="Toyoda A."/>
            <person name="Takaki Y."/>
            <person name="Nishi S."/>
            <person name="Hori S."/>
            <person name="Arai W."/>
            <person name="Tsubouchi T."/>
            <person name="Morono Y."/>
            <person name="Uchiyama I."/>
            <person name="Ito T."/>
            <person name="Fujiyama A."/>
            <person name="Inagaki F."/>
            <person name="Takami H."/>
        </authorList>
    </citation>
    <scope>NUCLEOTIDE SEQUENCE</scope>
    <source>
        <strain evidence="2">Expedition CK06-06</strain>
    </source>
</reference>
<proteinExistence type="predicted"/>
<feature type="non-terminal residue" evidence="2">
    <location>
        <position position="1"/>
    </location>
</feature>
<dbReference type="PANTHER" id="PTHR43312:SF1">
    <property type="entry name" value="NADP-DEPENDENT OXIDOREDUCTASE DOMAIN-CONTAINING PROTEIN"/>
    <property type="match status" value="1"/>
</dbReference>
<feature type="domain" description="NADP-dependent oxidoreductase" evidence="1">
    <location>
        <begin position="1"/>
        <end position="144"/>
    </location>
</feature>
<dbReference type="Gene3D" id="3.20.20.100">
    <property type="entry name" value="NADP-dependent oxidoreductase domain"/>
    <property type="match status" value="1"/>
</dbReference>
<name>X0Y6S5_9ZZZZ</name>